<protein>
    <submittedName>
        <fullName evidence="1">Uncharacterized protein</fullName>
    </submittedName>
</protein>
<evidence type="ECO:0000313" key="1">
    <source>
        <dbReference type="EMBL" id="SOJ53415.1"/>
    </source>
</evidence>
<gene>
    <name evidence="1" type="ORF">MSIMFB_00919</name>
</gene>
<keyword evidence="2" id="KW-1185">Reference proteome</keyword>
<organism evidence="1 2">
    <name type="scientific">Mycobacterium simulans</name>
    <dbReference type="NCBI Taxonomy" id="627089"/>
    <lineage>
        <taxon>Bacteria</taxon>
        <taxon>Bacillati</taxon>
        <taxon>Actinomycetota</taxon>
        <taxon>Actinomycetes</taxon>
        <taxon>Mycobacteriales</taxon>
        <taxon>Mycobacteriaceae</taxon>
        <taxon>Mycobacterium</taxon>
    </lineage>
</organism>
<sequence length="30" mass="3397">MSYEQLFSSKNEGETSGEVEAFAFICLHLE</sequence>
<reference evidence="1 2" key="1">
    <citation type="submission" date="2017-10" db="EMBL/GenBank/DDBJ databases">
        <authorList>
            <consortium name="Urmite Genomes"/>
        </authorList>
    </citation>
    <scope>NUCLEOTIDE SEQUENCE [LARGE SCALE GENOMIC DNA]</scope>
    <source>
        <strain evidence="1 2">FB-527</strain>
    </source>
</reference>
<dbReference type="AlphaFoldDB" id="A0A7Z7IJQ2"/>
<dbReference type="Proteomes" id="UP000554965">
    <property type="component" value="Unassembled WGS sequence"/>
</dbReference>
<proteinExistence type="predicted"/>
<dbReference type="EMBL" id="OCTY01000002">
    <property type="protein sequence ID" value="SOJ53415.1"/>
    <property type="molecule type" value="Genomic_DNA"/>
</dbReference>
<evidence type="ECO:0000313" key="2">
    <source>
        <dbReference type="Proteomes" id="UP000554965"/>
    </source>
</evidence>
<name>A0A7Z7IJQ2_9MYCO</name>
<accession>A0A7Z7IJQ2</accession>
<comment type="caution">
    <text evidence="1">The sequence shown here is derived from an EMBL/GenBank/DDBJ whole genome shotgun (WGS) entry which is preliminary data.</text>
</comment>